<dbReference type="FunFam" id="2.40.30.10:FF:000063">
    <property type="entry name" value="Cytochrome b5 reductase 4"/>
    <property type="match status" value="1"/>
</dbReference>
<dbReference type="GO" id="GO:0006801">
    <property type="term" value="P:superoxide metabolic process"/>
    <property type="evidence" value="ECO:0007669"/>
    <property type="project" value="TreeGrafter"/>
</dbReference>
<dbReference type="FunFam" id="3.40.50.80:FF:000021">
    <property type="entry name" value="Cytochrome b5 reductase 4"/>
    <property type="match status" value="1"/>
</dbReference>
<evidence type="ECO:0000256" key="4">
    <source>
        <dbReference type="ARBA" id="ARBA00023002"/>
    </source>
</evidence>
<evidence type="ECO:0000256" key="7">
    <source>
        <dbReference type="SAM" id="MobiDB-lite"/>
    </source>
</evidence>
<dbReference type="Proteomes" id="UP000472260">
    <property type="component" value="Unassembled WGS sequence"/>
</dbReference>
<sequence>MLNVPSQSFPAAGSQQRVAPTGQSRNKVALKPGHSLLDWIRLTKSGRDLTGLRGQLIEVTEEELKKHSTRNDCWTCIRGMVYNVSAYMDFHPGGEEELMRAAGIDSTDLFDQVHRWVNYESMLKECLVGRMAVKPNPALQGSVIIYFSHSKEVFLCCPVLIVQTAHSVGKVQVCLHKSVKDKWTKVGQPLEHHDTFIQCKDRELFYRECVLVSKTDITHDTQVLRLQLPSGSHMQVPVGRHVYLKTSLQGTDVVKPYTPVDQKLIPPSQCSAEMGSDLHLMIKICPDGLLTSHLANLPIGSSLSVGGPEGSFTMRVLRDVTHLYMLAAGTGFTPMARLIRLALQDLTSIRKTKLMFFNRQERDILWCSQLDELCSKEERFEVEYVLSEPTDSWKGRRGQIDACMLQNFLERPEDSKCLVCVCGPTGFTELAVLVRQLDFSEEEIHIFQG</sequence>
<keyword evidence="4" id="KW-0560">Oxidoreductase</keyword>
<dbReference type="InterPro" id="IPR001433">
    <property type="entry name" value="OxRdtase_FAD/NAD-bd"/>
</dbReference>
<dbReference type="InterPro" id="IPR008333">
    <property type="entry name" value="Cbr1-like_FAD-bd_dom"/>
</dbReference>
<keyword evidence="5 6" id="KW-0408">Iron</keyword>
<feature type="region of interest" description="Disordered" evidence="7">
    <location>
        <begin position="1"/>
        <end position="26"/>
    </location>
</feature>
<dbReference type="PRINTS" id="PR00406">
    <property type="entry name" value="CYTB5RDTASE"/>
</dbReference>
<dbReference type="GO" id="GO:0046872">
    <property type="term" value="F:metal ion binding"/>
    <property type="evidence" value="ECO:0007669"/>
    <property type="project" value="UniProtKB-UniRule"/>
</dbReference>
<protein>
    <submittedName>
        <fullName evidence="10">Cytochrome b5 reductase 4</fullName>
    </submittedName>
</protein>
<dbReference type="Pfam" id="PF00175">
    <property type="entry name" value="NAD_binding_1"/>
    <property type="match status" value="1"/>
</dbReference>
<evidence type="ECO:0000256" key="6">
    <source>
        <dbReference type="RuleBase" id="RU362121"/>
    </source>
</evidence>
<dbReference type="SUPFAM" id="SSF63380">
    <property type="entry name" value="Riboflavin synthase domain-like"/>
    <property type="match status" value="1"/>
</dbReference>
<dbReference type="GO" id="GO:0005783">
    <property type="term" value="C:endoplasmic reticulum"/>
    <property type="evidence" value="ECO:0007669"/>
    <property type="project" value="TreeGrafter"/>
</dbReference>
<dbReference type="InterPro" id="IPR017938">
    <property type="entry name" value="Riboflavin_synthase-like_b-brl"/>
</dbReference>
<dbReference type="InterPro" id="IPR051872">
    <property type="entry name" value="Cytochrome_b5/Flavoprotein_Rdt"/>
</dbReference>
<comment type="similarity">
    <text evidence="6">Belongs to the cytochrome b5 family.</text>
</comment>
<dbReference type="Pfam" id="PF00173">
    <property type="entry name" value="Cyt-b5"/>
    <property type="match status" value="1"/>
</dbReference>
<dbReference type="PANTHER" id="PTHR46237">
    <property type="entry name" value="CYTOCHROME B5 REDUCTASE 4 FAMILY MEMBER"/>
    <property type="match status" value="1"/>
</dbReference>
<dbReference type="SUPFAM" id="SSF52343">
    <property type="entry name" value="Ferredoxin reductase-like, C-terminal NADP-linked domain"/>
    <property type="match status" value="1"/>
</dbReference>
<dbReference type="SUPFAM" id="SSF55856">
    <property type="entry name" value="Cytochrome b5-like heme/steroid binding domain"/>
    <property type="match status" value="1"/>
</dbReference>
<gene>
    <name evidence="10" type="primary">LOC107661012</name>
</gene>
<dbReference type="PROSITE" id="PS50255">
    <property type="entry name" value="CYTOCHROME_B5_2"/>
    <property type="match status" value="1"/>
</dbReference>
<dbReference type="InterPro" id="IPR017927">
    <property type="entry name" value="FAD-bd_FR_type"/>
</dbReference>
<proteinExistence type="inferred from homology"/>
<dbReference type="Gene3D" id="2.40.30.10">
    <property type="entry name" value="Translation factors"/>
    <property type="match status" value="1"/>
</dbReference>
<comment type="similarity">
    <text evidence="1">Belongs to the flavoprotein pyridine nucleotide cytochrome reductase family.</text>
</comment>
<dbReference type="PANTHER" id="PTHR46237:SF1">
    <property type="entry name" value="CYTOCHROME B5 REDUCTASE 4"/>
    <property type="match status" value="1"/>
</dbReference>
<reference evidence="10" key="2">
    <citation type="submission" date="2025-09" db="UniProtKB">
        <authorList>
            <consortium name="Ensembl"/>
        </authorList>
    </citation>
    <scope>IDENTIFICATION</scope>
</reference>
<evidence type="ECO:0000256" key="5">
    <source>
        <dbReference type="ARBA" id="ARBA00023004"/>
    </source>
</evidence>
<reference evidence="10" key="1">
    <citation type="submission" date="2025-08" db="UniProtKB">
        <authorList>
            <consortium name="Ensembl"/>
        </authorList>
    </citation>
    <scope>IDENTIFICATION</scope>
</reference>
<dbReference type="PRINTS" id="PR00363">
    <property type="entry name" value="CYTOCHROMEB5"/>
</dbReference>
<keyword evidence="11" id="KW-1185">Reference proteome</keyword>
<keyword evidence="2 6" id="KW-0349">Heme</keyword>
<dbReference type="InterPro" id="IPR001199">
    <property type="entry name" value="Cyt_B5-like_heme/steroid-bd"/>
</dbReference>
<feature type="domain" description="Cytochrome b5 heme-binding" evidence="8">
    <location>
        <begin position="56"/>
        <end position="132"/>
    </location>
</feature>
<dbReference type="Ensembl" id="ENSSANT00000067621.1">
    <property type="protein sequence ID" value="ENSSANP00000063604.1"/>
    <property type="gene ID" value="ENSSANG00000031644.1"/>
</dbReference>
<evidence type="ECO:0000256" key="3">
    <source>
        <dbReference type="ARBA" id="ARBA00022723"/>
    </source>
</evidence>
<dbReference type="AlphaFoldDB" id="A0A671PWK8"/>
<dbReference type="CDD" id="cd06183">
    <property type="entry name" value="cyt_b5_reduct_like"/>
    <property type="match status" value="1"/>
</dbReference>
<dbReference type="InterPro" id="IPR039261">
    <property type="entry name" value="FNR_nucleotide-bd"/>
</dbReference>
<dbReference type="PROSITE" id="PS51384">
    <property type="entry name" value="FAD_FR"/>
    <property type="match status" value="1"/>
</dbReference>
<evidence type="ECO:0000259" key="8">
    <source>
        <dbReference type="PROSITE" id="PS50255"/>
    </source>
</evidence>
<evidence type="ECO:0000259" key="9">
    <source>
        <dbReference type="PROSITE" id="PS51384"/>
    </source>
</evidence>
<dbReference type="GO" id="GO:0020037">
    <property type="term" value="F:heme binding"/>
    <property type="evidence" value="ECO:0007669"/>
    <property type="project" value="UniProtKB-UniRule"/>
</dbReference>
<dbReference type="FunFam" id="3.10.120.10:FF:000001">
    <property type="entry name" value="Cytochrome b5 reductase 4"/>
    <property type="match status" value="1"/>
</dbReference>
<evidence type="ECO:0000313" key="10">
    <source>
        <dbReference type="Ensembl" id="ENSSANP00000063604.1"/>
    </source>
</evidence>
<evidence type="ECO:0000256" key="1">
    <source>
        <dbReference type="ARBA" id="ARBA00006105"/>
    </source>
</evidence>
<dbReference type="InterPro" id="IPR018506">
    <property type="entry name" value="Cyt_B5_heme-BS"/>
</dbReference>
<keyword evidence="3 6" id="KW-0479">Metal-binding</keyword>
<dbReference type="PROSITE" id="PS00191">
    <property type="entry name" value="CYTOCHROME_B5_1"/>
    <property type="match status" value="1"/>
</dbReference>
<name>A0A671PWK8_9TELE</name>
<dbReference type="Gene3D" id="3.40.50.80">
    <property type="entry name" value="Nucleotide-binding domain of ferredoxin-NADP reductase (FNR) module"/>
    <property type="match status" value="1"/>
</dbReference>
<dbReference type="Gene3D" id="3.10.120.10">
    <property type="entry name" value="Cytochrome b5-like heme/steroid binding domain"/>
    <property type="match status" value="1"/>
</dbReference>
<evidence type="ECO:0000313" key="11">
    <source>
        <dbReference type="Proteomes" id="UP000472260"/>
    </source>
</evidence>
<organism evidence="10 11">
    <name type="scientific">Sinocyclocheilus anshuiensis</name>
    <dbReference type="NCBI Taxonomy" id="1608454"/>
    <lineage>
        <taxon>Eukaryota</taxon>
        <taxon>Metazoa</taxon>
        <taxon>Chordata</taxon>
        <taxon>Craniata</taxon>
        <taxon>Vertebrata</taxon>
        <taxon>Euteleostomi</taxon>
        <taxon>Actinopterygii</taxon>
        <taxon>Neopterygii</taxon>
        <taxon>Teleostei</taxon>
        <taxon>Ostariophysi</taxon>
        <taxon>Cypriniformes</taxon>
        <taxon>Cyprinidae</taxon>
        <taxon>Cyprininae</taxon>
        <taxon>Sinocyclocheilus</taxon>
    </lineage>
</organism>
<dbReference type="SMART" id="SM01117">
    <property type="entry name" value="Cyt-b5"/>
    <property type="match status" value="1"/>
</dbReference>
<dbReference type="GO" id="GO:0004128">
    <property type="term" value="F:cytochrome-b5 reductase activity, acting on NAD(P)H"/>
    <property type="evidence" value="ECO:0007669"/>
    <property type="project" value="TreeGrafter"/>
</dbReference>
<feature type="domain" description="FAD-binding FR-type" evidence="9">
    <location>
        <begin position="204"/>
        <end position="315"/>
    </location>
</feature>
<dbReference type="Pfam" id="PF00970">
    <property type="entry name" value="FAD_binding_6"/>
    <property type="match status" value="1"/>
</dbReference>
<evidence type="ECO:0000256" key="2">
    <source>
        <dbReference type="ARBA" id="ARBA00022617"/>
    </source>
</evidence>
<dbReference type="InterPro" id="IPR036400">
    <property type="entry name" value="Cyt_B5-like_heme/steroid_sf"/>
</dbReference>
<accession>A0A671PWK8</accession>